<dbReference type="AlphaFoldDB" id="A0A8K1CJQ0"/>
<keyword evidence="2" id="KW-0472">Membrane</keyword>
<keyword evidence="2" id="KW-0812">Transmembrane</keyword>
<gene>
    <name evidence="3" type="ORF">Poli38472_014625</name>
</gene>
<dbReference type="PANTHER" id="PTHR31142">
    <property type="entry name" value="TOBAMOVIRUS MULTIPLICATION PROTEIN 1-LIKE ISOFORM X1"/>
    <property type="match status" value="1"/>
</dbReference>
<sequence length="359" mass="41169">MWAFLQDAMAFLNKICVFGVGHCFYTWSATASAVYCYAAALAYTVSVSFQRGRLGEHGHATHLLPVKRMRWFPTFLIFSYVTRIAWLLLSDMHAFEWVEGVYEPYSYDHMIIRAPFLPTSIDMYVLGVTSFGKLATLLYFSAFTLLLRFWEDVLYLAQRAEKPLARIAANQSVIAEYTRTSTLQMRTRTIFVVANVWIYLVEFVLLVLKTLFPHEDGFLFHADYAVVAIFFLILAIMFARCAYQLRQVLLKIEFSSLAQSIARRVTWLGVVCSVIFFARSLLLLIATPTIEVFDPHRSNPWLFYAIPEILPGIVVISMMTVKKQTATTRKPADEATPLLRQRHDSDETVSPFEGCELRI</sequence>
<feature type="transmembrane region" description="Helical" evidence="2">
    <location>
        <begin position="224"/>
        <end position="243"/>
    </location>
</feature>
<dbReference type="PANTHER" id="PTHR31142:SF3">
    <property type="entry name" value="THH1_TOM1_TOM3 DOMAIN-CONTAINING PROTEIN"/>
    <property type="match status" value="1"/>
</dbReference>
<dbReference type="EMBL" id="SPLM01000042">
    <property type="protein sequence ID" value="TMW63920.1"/>
    <property type="molecule type" value="Genomic_DNA"/>
</dbReference>
<keyword evidence="4" id="KW-1185">Reference proteome</keyword>
<feature type="transmembrane region" description="Helical" evidence="2">
    <location>
        <begin position="264"/>
        <end position="286"/>
    </location>
</feature>
<feature type="region of interest" description="Disordered" evidence="1">
    <location>
        <begin position="327"/>
        <end position="359"/>
    </location>
</feature>
<comment type="caution">
    <text evidence="3">The sequence shown here is derived from an EMBL/GenBank/DDBJ whole genome shotgun (WGS) entry which is preliminary data.</text>
</comment>
<reference evidence="3" key="1">
    <citation type="submission" date="2019-03" db="EMBL/GenBank/DDBJ databases">
        <title>Long read genome sequence of the mycoparasitic Pythium oligandrum ATCC 38472 isolated from sugarbeet rhizosphere.</title>
        <authorList>
            <person name="Gaulin E."/>
        </authorList>
    </citation>
    <scope>NUCLEOTIDE SEQUENCE</scope>
    <source>
        <strain evidence="3">ATCC 38472_TT</strain>
    </source>
</reference>
<evidence type="ECO:0000256" key="2">
    <source>
        <dbReference type="SAM" id="Phobius"/>
    </source>
</evidence>
<feature type="transmembrane region" description="Helical" evidence="2">
    <location>
        <begin position="27"/>
        <end position="49"/>
    </location>
</feature>
<feature type="transmembrane region" description="Helical" evidence="2">
    <location>
        <begin position="70"/>
        <end position="89"/>
    </location>
</feature>
<name>A0A8K1CJQ0_PYTOL</name>
<accession>A0A8K1CJQ0</accession>
<dbReference type="OrthoDB" id="71158at2759"/>
<feature type="transmembrane region" description="Helical" evidence="2">
    <location>
        <begin position="123"/>
        <end position="150"/>
    </location>
</feature>
<feature type="transmembrane region" description="Helical" evidence="2">
    <location>
        <begin position="189"/>
        <end position="212"/>
    </location>
</feature>
<evidence type="ECO:0000313" key="4">
    <source>
        <dbReference type="Proteomes" id="UP000794436"/>
    </source>
</evidence>
<dbReference type="Proteomes" id="UP000794436">
    <property type="component" value="Unassembled WGS sequence"/>
</dbReference>
<keyword evidence="2" id="KW-1133">Transmembrane helix</keyword>
<organism evidence="3 4">
    <name type="scientific">Pythium oligandrum</name>
    <name type="common">Mycoparasitic fungus</name>
    <dbReference type="NCBI Taxonomy" id="41045"/>
    <lineage>
        <taxon>Eukaryota</taxon>
        <taxon>Sar</taxon>
        <taxon>Stramenopiles</taxon>
        <taxon>Oomycota</taxon>
        <taxon>Peronosporomycetes</taxon>
        <taxon>Pythiales</taxon>
        <taxon>Pythiaceae</taxon>
        <taxon>Pythium</taxon>
    </lineage>
</organism>
<proteinExistence type="predicted"/>
<feature type="transmembrane region" description="Helical" evidence="2">
    <location>
        <begin position="301"/>
        <end position="321"/>
    </location>
</feature>
<dbReference type="InterPro" id="IPR040226">
    <property type="entry name" value="THH1/TOM1/TOM3"/>
</dbReference>
<evidence type="ECO:0008006" key="5">
    <source>
        <dbReference type="Google" id="ProtNLM"/>
    </source>
</evidence>
<evidence type="ECO:0000313" key="3">
    <source>
        <dbReference type="EMBL" id="TMW63920.1"/>
    </source>
</evidence>
<protein>
    <recommendedName>
        <fullName evidence="5">THH1/TOM1/TOM3 domain-containing protein</fullName>
    </recommendedName>
</protein>
<evidence type="ECO:0000256" key="1">
    <source>
        <dbReference type="SAM" id="MobiDB-lite"/>
    </source>
</evidence>